<feature type="region of interest" description="Disordered" evidence="1">
    <location>
        <begin position="1"/>
        <end position="41"/>
    </location>
</feature>
<proteinExistence type="predicted"/>
<organism evidence="2 3">
    <name type="scientific">Trichinella spiralis</name>
    <name type="common">Trichina worm</name>
    <dbReference type="NCBI Taxonomy" id="6334"/>
    <lineage>
        <taxon>Eukaryota</taxon>
        <taxon>Metazoa</taxon>
        <taxon>Ecdysozoa</taxon>
        <taxon>Nematoda</taxon>
        <taxon>Enoplea</taxon>
        <taxon>Dorylaimia</taxon>
        <taxon>Trichinellida</taxon>
        <taxon>Trichinellidae</taxon>
        <taxon>Trichinella</taxon>
    </lineage>
</organism>
<feature type="non-terminal residue" evidence="2">
    <location>
        <position position="67"/>
    </location>
</feature>
<dbReference type="OrthoDB" id="5919874at2759"/>
<feature type="compositionally biased region" description="Basic residues" evidence="1">
    <location>
        <begin position="1"/>
        <end position="18"/>
    </location>
</feature>
<protein>
    <submittedName>
        <fullName evidence="2">Uncharacterized protein</fullName>
    </submittedName>
</protein>
<keyword evidence="3" id="KW-1185">Reference proteome</keyword>
<evidence type="ECO:0000313" key="3">
    <source>
        <dbReference type="Proteomes" id="UP000054776"/>
    </source>
</evidence>
<dbReference type="Proteomes" id="UP000054776">
    <property type="component" value="Unassembled WGS sequence"/>
</dbReference>
<evidence type="ECO:0000256" key="1">
    <source>
        <dbReference type="SAM" id="MobiDB-lite"/>
    </source>
</evidence>
<dbReference type="InParanoid" id="A0A0V0YV23"/>
<reference evidence="2 3" key="1">
    <citation type="submission" date="2015-01" db="EMBL/GenBank/DDBJ databases">
        <title>Evolution of Trichinella species and genotypes.</title>
        <authorList>
            <person name="Korhonen P.K."/>
            <person name="Edoardo P."/>
            <person name="Giuseppe L.R."/>
            <person name="Gasser R.B."/>
        </authorList>
    </citation>
    <scope>NUCLEOTIDE SEQUENCE [LARGE SCALE GENOMIC DNA]</scope>
    <source>
        <strain evidence="2">ISS3</strain>
    </source>
</reference>
<feature type="compositionally biased region" description="Polar residues" evidence="1">
    <location>
        <begin position="29"/>
        <end position="41"/>
    </location>
</feature>
<sequence>MNQKKKSKKRSKSKKSKKSDKGSVAKKTVSPQMPETDITSPKLTLAGEATAIDIDQANIVQPIAEEK</sequence>
<gene>
    <name evidence="2" type="ORF">T01_14415</name>
</gene>
<dbReference type="EMBL" id="JYDH01004792">
    <property type="protein sequence ID" value="KRY03843.1"/>
    <property type="molecule type" value="Genomic_DNA"/>
</dbReference>
<accession>A0A0V0YV23</accession>
<evidence type="ECO:0000313" key="2">
    <source>
        <dbReference type="EMBL" id="KRY03843.1"/>
    </source>
</evidence>
<dbReference type="AlphaFoldDB" id="A0A0V0YV23"/>
<name>A0A0V0YV23_TRISP</name>
<comment type="caution">
    <text evidence="2">The sequence shown here is derived from an EMBL/GenBank/DDBJ whole genome shotgun (WGS) entry which is preliminary data.</text>
</comment>